<reference evidence="2 3" key="1">
    <citation type="journal article" date="2020" name="Microb. Genom.">
        <title>Genetic diversity of clinical and environmental Mucorales isolates obtained from an investigation of mucormycosis cases among solid organ transplant recipients.</title>
        <authorList>
            <person name="Nguyen M.H."/>
            <person name="Kaul D."/>
            <person name="Muto C."/>
            <person name="Cheng S.J."/>
            <person name="Richter R.A."/>
            <person name="Bruno V.M."/>
            <person name="Liu G."/>
            <person name="Beyhan S."/>
            <person name="Sundermann A.J."/>
            <person name="Mounaud S."/>
            <person name="Pasculle A.W."/>
            <person name="Nierman W.C."/>
            <person name="Driscoll E."/>
            <person name="Cumbie R."/>
            <person name="Clancy C.J."/>
            <person name="Dupont C.L."/>
        </authorList>
    </citation>
    <scope>NUCLEOTIDE SEQUENCE [LARGE SCALE GENOMIC DNA]</scope>
    <source>
        <strain evidence="2 3">GL24</strain>
    </source>
</reference>
<name>A0A9P6Y390_9FUNG</name>
<feature type="region of interest" description="Disordered" evidence="1">
    <location>
        <begin position="148"/>
        <end position="168"/>
    </location>
</feature>
<protein>
    <submittedName>
        <fullName evidence="2">Uncharacterized protein</fullName>
    </submittedName>
</protein>
<evidence type="ECO:0000313" key="3">
    <source>
        <dbReference type="Proteomes" id="UP000740926"/>
    </source>
</evidence>
<organism evidence="2 3">
    <name type="scientific">Rhizopus delemar</name>
    <dbReference type="NCBI Taxonomy" id="936053"/>
    <lineage>
        <taxon>Eukaryota</taxon>
        <taxon>Fungi</taxon>
        <taxon>Fungi incertae sedis</taxon>
        <taxon>Mucoromycota</taxon>
        <taxon>Mucoromycotina</taxon>
        <taxon>Mucoromycetes</taxon>
        <taxon>Mucorales</taxon>
        <taxon>Mucorineae</taxon>
        <taxon>Rhizopodaceae</taxon>
        <taxon>Rhizopus</taxon>
    </lineage>
</organism>
<dbReference type="EMBL" id="JAANIU010007267">
    <property type="protein sequence ID" value="KAG1538402.1"/>
    <property type="molecule type" value="Genomic_DNA"/>
</dbReference>
<dbReference type="Proteomes" id="UP000740926">
    <property type="component" value="Unassembled WGS sequence"/>
</dbReference>
<proteinExistence type="predicted"/>
<evidence type="ECO:0000313" key="2">
    <source>
        <dbReference type="EMBL" id="KAG1538402.1"/>
    </source>
</evidence>
<accession>A0A9P6Y390</accession>
<sequence length="168" mass="19045">MGITKLNKLKINNARVLDVHYPDNHVVALLVHNSYAAELLDRFDKAGVKPLESFDPLDTARLRDPSFASLPEEERKTKCVDLHQQRLSRALKHIRLPVRLAVARLFHQQEWITKAQYDQAVVVDSGSVEHVDNQHTDDDMTDVINTFTDDTQASSDKPSDVGESVNNY</sequence>
<gene>
    <name evidence="2" type="ORF">G6F50_014676</name>
</gene>
<comment type="caution">
    <text evidence="2">The sequence shown here is derived from an EMBL/GenBank/DDBJ whole genome shotgun (WGS) entry which is preliminary data.</text>
</comment>
<dbReference type="AlphaFoldDB" id="A0A9P6Y390"/>
<keyword evidence="3" id="KW-1185">Reference proteome</keyword>
<evidence type="ECO:0000256" key="1">
    <source>
        <dbReference type="SAM" id="MobiDB-lite"/>
    </source>
</evidence>